<dbReference type="EMBL" id="CP080764">
    <property type="protein sequence ID" value="QYY42284.1"/>
    <property type="molecule type" value="Genomic_DNA"/>
</dbReference>
<dbReference type="EMBL" id="FNDE01000026">
    <property type="protein sequence ID" value="SDH45473.1"/>
    <property type="molecule type" value="Genomic_DNA"/>
</dbReference>
<sequence>MENKKEGVYFRYMDYMGDEEKNGQLFDEFNDYISTDRKKEIAKLYSEAEQKGSPMWQDVVSFDNDWLEEQGLYDSKTHWLNEVKMKDVVRKAMAAMIEKEEMRSPVWTASFTISWKA</sequence>
<evidence type="ECO:0000313" key="4">
    <source>
        <dbReference type="Proteomes" id="UP000826616"/>
    </source>
</evidence>
<dbReference type="Proteomes" id="UP000826616">
    <property type="component" value="Chromosome"/>
</dbReference>
<protein>
    <submittedName>
        <fullName evidence="1">Relaxase MobL</fullName>
    </submittedName>
</protein>
<evidence type="ECO:0000313" key="3">
    <source>
        <dbReference type="Proteomes" id="UP000198956"/>
    </source>
</evidence>
<dbReference type="OrthoDB" id="1775746at2"/>
<evidence type="ECO:0000313" key="1">
    <source>
        <dbReference type="EMBL" id="QYY42284.1"/>
    </source>
</evidence>
<accession>A0A1G8CJU1</accession>
<name>A0A1G8CJU1_ANETH</name>
<dbReference type="InterPro" id="IPR041073">
    <property type="entry name" value="MobL"/>
</dbReference>
<proteinExistence type="predicted"/>
<dbReference type="Pfam" id="PF18555">
    <property type="entry name" value="MobL"/>
    <property type="match status" value="1"/>
</dbReference>
<reference evidence="1 4" key="2">
    <citation type="submission" date="2021-08" db="EMBL/GenBank/DDBJ databases">
        <title>Complete genome sequence of the strain Aneurinibacillus thermoaerophilus CCM 8960.</title>
        <authorList>
            <person name="Musilova J."/>
            <person name="Kourilova X."/>
            <person name="Pernicova I."/>
            <person name="Bezdicek M."/>
            <person name="Lengerova M."/>
            <person name="Obruca S."/>
            <person name="Sedlar K."/>
        </authorList>
    </citation>
    <scope>NUCLEOTIDE SEQUENCE [LARGE SCALE GENOMIC DNA]</scope>
    <source>
        <strain evidence="1 4">CCM 8960</strain>
    </source>
</reference>
<reference evidence="2 3" key="1">
    <citation type="submission" date="2016-10" db="EMBL/GenBank/DDBJ databases">
        <authorList>
            <person name="de Groot N.N."/>
        </authorList>
    </citation>
    <scope>NUCLEOTIDE SEQUENCE [LARGE SCALE GENOMIC DNA]</scope>
    <source>
        <strain evidence="2 3">L 420-91</strain>
    </source>
</reference>
<dbReference type="Proteomes" id="UP000198956">
    <property type="component" value="Unassembled WGS sequence"/>
</dbReference>
<organism evidence="2 3">
    <name type="scientific">Aneurinibacillus thermoaerophilus</name>
    <dbReference type="NCBI Taxonomy" id="143495"/>
    <lineage>
        <taxon>Bacteria</taxon>
        <taxon>Bacillati</taxon>
        <taxon>Bacillota</taxon>
        <taxon>Bacilli</taxon>
        <taxon>Bacillales</taxon>
        <taxon>Paenibacillaceae</taxon>
        <taxon>Aneurinibacillus group</taxon>
        <taxon>Aneurinibacillus</taxon>
    </lineage>
</organism>
<dbReference type="AlphaFoldDB" id="A0A1G8CJU1"/>
<evidence type="ECO:0000313" key="2">
    <source>
        <dbReference type="EMBL" id="SDH45473.1"/>
    </source>
</evidence>
<dbReference type="RefSeq" id="WP_057897714.1">
    <property type="nucleotide sequence ID" value="NZ_CP175539.1"/>
</dbReference>
<gene>
    <name evidence="1" type="primary">mobL</name>
    <name evidence="1" type="ORF">K3F53_15705</name>
    <name evidence="2" type="ORF">SAMN04489735_10262</name>
</gene>
<keyword evidence="4" id="KW-1185">Reference proteome</keyword>